<accession>A0ABX5DP82</accession>
<protein>
    <recommendedName>
        <fullName evidence="5">Prophage tail endopeptidase domain-containing protein</fullName>
    </recommendedName>
</protein>
<evidence type="ECO:0000313" key="3">
    <source>
        <dbReference type="EMBL" id="PRT35359.1"/>
    </source>
</evidence>
<dbReference type="EMBL" id="PVRR01000017">
    <property type="protein sequence ID" value="PRT35359.1"/>
    <property type="molecule type" value="Genomic_DNA"/>
</dbReference>
<evidence type="ECO:0000259" key="2">
    <source>
        <dbReference type="Pfam" id="PF18994"/>
    </source>
</evidence>
<dbReference type="InterPro" id="IPR010572">
    <property type="entry name" value="Tail_dom"/>
</dbReference>
<name>A0ABX5DP82_9BACI</name>
<evidence type="ECO:0008006" key="5">
    <source>
        <dbReference type="Google" id="ProtNLM"/>
    </source>
</evidence>
<comment type="caution">
    <text evidence="3">The sequence shown here is derived from an EMBL/GenBank/DDBJ whole genome shotgun (WGS) entry which is preliminary data.</text>
</comment>
<sequence>MVYILTVTDLAGNTEPLVGFKGLTRNRAVNGEKILSFSLFPCEDNKLSFGLVKEESKVEFDGETYVIKSAKGRNIGNTNYKQVECIHEFFVKMTEKQKYETRSGSMTFLAALDFIFEGTGYQTAAIDSFYAEVFENFGKENRLSLLQKVLKRYKAEMSISGNLVKFRKRIGEDTDFQFRYGFNIKTFEIDVDTKPLRTYIRGYGKDGLTREYTSPNVSKFVFSEADIFEDERFTTIDGLDAALKEALQDTPVVSITIDFIDLRKAGYPYTIPQEGDRVWIIYEPMDVDIESRILEITEEYDENLVPISTKVTLSNRKEDFAGTFLDHINNSISQIIDDSGKVRYNVLDDGVKRASAAIKSAETELKFENGILAKDPKNPNNLVAFNSAGIGISRDGGQTFKEALTYEGLVASVGIVGYINANNIRSGTIDAEDVKVINLKADDIVSGILRSRNNRFRIDLDRSGIDFYSETGKLVTQIAQAKTRQADGSSAEITYFGVSEAEGVATGLAFGKRAADGSFGNSIYIESRYGDVYMRPPTLYIIPSEKMRVEARAEFHHPVRFDASPLSKIEGAMKGEEWTIVPGEGDRGGAAIRPWTSGNGSLGTATHRWQEAWIGWINGQDIGLKFKAISDADFKAGEARRVADWASDRVEEVNKIAVNAANAVSGKADASALGWQIARIDNAFARIEALERK</sequence>
<gene>
    <name evidence="3" type="ORF">C6357_29665</name>
</gene>
<keyword evidence="4" id="KW-1185">Reference proteome</keyword>
<dbReference type="RefSeq" id="WP_106102914.1">
    <property type="nucleotide sequence ID" value="NZ_PVRR01000017.1"/>
</dbReference>
<feature type="domain" description="Prophage endopeptidase tail N-terminal" evidence="2">
    <location>
        <begin position="6"/>
        <end position="87"/>
    </location>
</feature>
<proteinExistence type="predicted"/>
<feature type="domain" description="Tail spike" evidence="1">
    <location>
        <begin position="95"/>
        <end position="321"/>
    </location>
</feature>
<evidence type="ECO:0000313" key="4">
    <source>
        <dbReference type="Proteomes" id="UP000239236"/>
    </source>
</evidence>
<dbReference type="InterPro" id="IPR044051">
    <property type="entry name" value="Prophage_tail_N"/>
</dbReference>
<dbReference type="Pfam" id="PF06605">
    <property type="entry name" value="Prophage_tail"/>
    <property type="match status" value="1"/>
</dbReference>
<dbReference type="InterPro" id="IPR007119">
    <property type="entry name" value="Phage_tail_spike_N"/>
</dbReference>
<dbReference type="Pfam" id="PF18994">
    <property type="entry name" value="Prophage_tailD1"/>
    <property type="match status" value="1"/>
</dbReference>
<organism evidence="3 4">
    <name type="scientific">Bacillus wiedmannii</name>
    <dbReference type="NCBI Taxonomy" id="1890302"/>
    <lineage>
        <taxon>Bacteria</taxon>
        <taxon>Bacillati</taxon>
        <taxon>Bacillota</taxon>
        <taxon>Bacilli</taxon>
        <taxon>Bacillales</taxon>
        <taxon>Bacillaceae</taxon>
        <taxon>Bacillus</taxon>
        <taxon>Bacillus cereus group</taxon>
    </lineage>
</organism>
<dbReference type="Gene3D" id="6.20.110.10">
    <property type="match status" value="1"/>
</dbReference>
<dbReference type="Proteomes" id="UP000239236">
    <property type="component" value="Unassembled WGS sequence"/>
</dbReference>
<reference evidence="3 4" key="1">
    <citation type="submission" date="2018-03" db="EMBL/GenBank/DDBJ databases">
        <title>Genotypic and phenotypic analysis of antagonistic Bacillus spp. isolated from rhizosphere soil of plants in Tibet.</title>
        <authorList>
            <person name="Borriss R."/>
            <person name="Lasch P."/>
            <person name="Wu L."/>
            <person name="Wu H."/>
            <person name="Gao X."/>
        </authorList>
    </citation>
    <scope>NUCLEOTIDE SEQUENCE [LARGE SCALE GENOMIC DNA]</scope>
    <source>
        <strain evidence="3 4">NMSW16</strain>
    </source>
</reference>
<dbReference type="NCBIfam" id="TIGR01665">
    <property type="entry name" value="put_anti_recept"/>
    <property type="match status" value="1"/>
</dbReference>
<evidence type="ECO:0000259" key="1">
    <source>
        <dbReference type="Pfam" id="PF06605"/>
    </source>
</evidence>
<dbReference type="Gene3D" id="3.55.50.40">
    <property type="match status" value="1"/>
</dbReference>